<comment type="pathway">
    <text evidence="2 7 8">Cell wall biogenesis; peptidoglycan biosynthesis.</text>
</comment>
<dbReference type="HAMAP" id="MF_00639">
    <property type="entry name" value="MurD"/>
    <property type="match status" value="1"/>
</dbReference>
<dbReference type="Gene3D" id="3.40.1190.10">
    <property type="entry name" value="Mur-like, catalytic domain"/>
    <property type="match status" value="1"/>
</dbReference>
<dbReference type="Pfam" id="PF02875">
    <property type="entry name" value="Mur_ligase_C"/>
    <property type="match status" value="1"/>
</dbReference>
<reference evidence="12" key="1">
    <citation type="submission" date="2017-09" db="EMBL/GenBank/DDBJ databases">
        <title>Depth-based differentiation of microbial function through sediment-hosted aquifers and enrichment of novel symbionts in the deep terrestrial subsurface.</title>
        <authorList>
            <person name="Probst A.J."/>
            <person name="Ladd B."/>
            <person name="Jarett J.K."/>
            <person name="Geller-Mcgrath D.E."/>
            <person name="Sieber C.M.K."/>
            <person name="Emerson J.B."/>
            <person name="Anantharaman K."/>
            <person name="Thomas B.C."/>
            <person name="Malmstrom R."/>
            <person name="Stieglmeier M."/>
            <person name="Klingl A."/>
            <person name="Woyke T."/>
            <person name="Ryan C.M."/>
            <person name="Banfield J.F."/>
        </authorList>
    </citation>
    <scope>NUCLEOTIDE SEQUENCE [LARGE SCALE GENOMIC DNA]</scope>
</reference>
<dbReference type="GO" id="GO:0071555">
    <property type="term" value="P:cell wall organization"/>
    <property type="evidence" value="ECO:0007669"/>
    <property type="project" value="UniProtKB-KW"/>
</dbReference>
<keyword evidence="7 8" id="KW-0131">Cell cycle</keyword>
<accession>A0A2M7IDV8</accession>
<evidence type="ECO:0000256" key="3">
    <source>
        <dbReference type="ARBA" id="ARBA00022490"/>
    </source>
</evidence>
<keyword evidence="7 8" id="KW-0133">Cell shape</keyword>
<dbReference type="Pfam" id="PF08245">
    <property type="entry name" value="Mur_ligase_M"/>
    <property type="match status" value="1"/>
</dbReference>
<dbReference type="Gene3D" id="3.90.190.20">
    <property type="entry name" value="Mur ligase, C-terminal domain"/>
    <property type="match status" value="1"/>
</dbReference>
<protein>
    <recommendedName>
        <fullName evidence="7 8">UDP-N-acetylmuramoylalanine--D-glutamate ligase</fullName>
        <ecNumber evidence="7 8">6.3.2.9</ecNumber>
    </recommendedName>
    <alternativeName>
        <fullName evidence="7">D-glutamic acid-adding enzyme</fullName>
    </alternativeName>
    <alternativeName>
        <fullName evidence="7">UDP-N-acetylmuramoyl-L-alanyl-D-glutamate synthetase</fullName>
    </alternativeName>
</protein>
<dbReference type="GO" id="GO:0005524">
    <property type="term" value="F:ATP binding"/>
    <property type="evidence" value="ECO:0007669"/>
    <property type="project" value="UniProtKB-UniRule"/>
</dbReference>
<dbReference type="GO" id="GO:0009252">
    <property type="term" value="P:peptidoglycan biosynthetic process"/>
    <property type="evidence" value="ECO:0007669"/>
    <property type="project" value="UniProtKB-UniRule"/>
</dbReference>
<dbReference type="UniPathway" id="UPA00219"/>
<evidence type="ECO:0000259" key="10">
    <source>
        <dbReference type="Pfam" id="PF08245"/>
    </source>
</evidence>
<dbReference type="InterPro" id="IPR004101">
    <property type="entry name" value="Mur_ligase_C"/>
</dbReference>
<comment type="subcellular location">
    <subcellularLocation>
        <location evidence="1 7 8">Cytoplasm</location>
    </subcellularLocation>
</comment>
<evidence type="ECO:0000256" key="1">
    <source>
        <dbReference type="ARBA" id="ARBA00004496"/>
    </source>
</evidence>
<dbReference type="EC" id="6.3.2.9" evidence="7 8"/>
<evidence type="ECO:0000256" key="2">
    <source>
        <dbReference type="ARBA" id="ARBA00004752"/>
    </source>
</evidence>
<dbReference type="EMBL" id="PFGW01000031">
    <property type="protein sequence ID" value="PIW74659.1"/>
    <property type="molecule type" value="Genomic_DNA"/>
</dbReference>
<keyword evidence="7 8" id="KW-0132">Cell division</keyword>
<dbReference type="PANTHER" id="PTHR43692:SF1">
    <property type="entry name" value="UDP-N-ACETYLMURAMOYLALANINE--D-GLUTAMATE LIGASE"/>
    <property type="match status" value="1"/>
</dbReference>
<dbReference type="GO" id="GO:0051301">
    <property type="term" value="P:cell division"/>
    <property type="evidence" value="ECO:0007669"/>
    <property type="project" value="UniProtKB-KW"/>
</dbReference>
<evidence type="ECO:0000256" key="5">
    <source>
        <dbReference type="ARBA" id="ARBA00022741"/>
    </source>
</evidence>
<feature type="domain" description="Mur ligase C-terminal" evidence="9">
    <location>
        <begin position="302"/>
        <end position="412"/>
    </location>
</feature>
<comment type="function">
    <text evidence="7 8">Cell wall formation. Catalyzes the addition of glutamate to the nucleotide precursor UDP-N-acetylmuramoyl-L-alanine (UMA).</text>
</comment>
<dbReference type="PANTHER" id="PTHR43692">
    <property type="entry name" value="UDP-N-ACETYLMURAMOYLALANINE--D-GLUTAMATE LIGASE"/>
    <property type="match status" value="1"/>
</dbReference>
<proteinExistence type="inferred from homology"/>
<dbReference type="SUPFAM" id="SSF53244">
    <property type="entry name" value="MurD-like peptide ligases, peptide-binding domain"/>
    <property type="match status" value="1"/>
</dbReference>
<feature type="binding site" evidence="7">
    <location>
        <begin position="125"/>
        <end position="131"/>
    </location>
    <ligand>
        <name>ATP</name>
        <dbReference type="ChEBI" id="CHEBI:30616"/>
    </ligand>
</feature>
<evidence type="ECO:0000256" key="4">
    <source>
        <dbReference type="ARBA" id="ARBA00022598"/>
    </source>
</evidence>
<feature type="domain" description="Mur ligase central" evidence="10">
    <location>
        <begin position="123"/>
        <end position="245"/>
    </location>
</feature>
<keyword evidence="3 7" id="KW-0963">Cytoplasm</keyword>
<name>A0A2M7IDV8_9BACT</name>
<keyword evidence="5 7" id="KW-0547">Nucleotide-binding</keyword>
<sequence>MDKKEYSHFFKDKKITLMGLGLLGRGINVAKFLAKNWAPLTITDLKTENELKSSLKELKRFKNIKYVLGRHRLIDFRNRDIVIKAAGVPFDSPYIKEAEKNEIPVEMDASLFAKISQAKIIGITGTRGKSTVTDIIYQILKSTGRKVFLGGNVRGIATLPLLEKIKPGVWVVLELDSWQLHGFGDSKISPHIAVFTNFLPDHLNYYRNSMKRYFSDKANIFKYQTKKDYLIVSRQAEQEIKKRFKGEIKSRMLDAPDKKWLTKLIGRHNQVNISLAAAALTAAGIKESAIAKFVKNYAGLPGRMEFVGEFDGIKYYNDTNATTPEAAIAALQSFKRKVVLIAGGSDKNLDFGQMAEAIKKKTKALILVKGAGTERLIKHLKRHSFMLAEDMNEAIKKAREFCRKGDTVLLSPGAASFGVFKNEYDRGEQFNYYVQKR</sequence>
<comment type="caution">
    <text evidence="11">The sequence shown here is derived from an EMBL/GenBank/DDBJ whole genome shotgun (WGS) entry which is preliminary data.</text>
</comment>
<keyword evidence="7 8" id="KW-0573">Peptidoglycan synthesis</keyword>
<evidence type="ECO:0000256" key="7">
    <source>
        <dbReference type="HAMAP-Rule" id="MF_00639"/>
    </source>
</evidence>
<dbReference type="NCBIfam" id="TIGR01087">
    <property type="entry name" value="murD"/>
    <property type="match status" value="1"/>
</dbReference>
<dbReference type="SUPFAM" id="SSF51984">
    <property type="entry name" value="MurCD N-terminal domain"/>
    <property type="match status" value="1"/>
</dbReference>
<keyword evidence="6 7" id="KW-0067">ATP-binding</keyword>
<evidence type="ECO:0000256" key="8">
    <source>
        <dbReference type="RuleBase" id="RU003664"/>
    </source>
</evidence>
<dbReference type="GO" id="GO:0008360">
    <property type="term" value="P:regulation of cell shape"/>
    <property type="evidence" value="ECO:0007669"/>
    <property type="project" value="UniProtKB-KW"/>
</dbReference>
<comment type="catalytic activity">
    <reaction evidence="7 8">
        <text>UDP-N-acetyl-alpha-D-muramoyl-L-alanine + D-glutamate + ATP = UDP-N-acetyl-alpha-D-muramoyl-L-alanyl-D-glutamate + ADP + phosphate + H(+)</text>
        <dbReference type="Rhea" id="RHEA:16429"/>
        <dbReference type="ChEBI" id="CHEBI:15378"/>
        <dbReference type="ChEBI" id="CHEBI:29986"/>
        <dbReference type="ChEBI" id="CHEBI:30616"/>
        <dbReference type="ChEBI" id="CHEBI:43474"/>
        <dbReference type="ChEBI" id="CHEBI:83898"/>
        <dbReference type="ChEBI" id="CHEBI:83900"/>
        <dbReference type="ChEBI" id="CHEBI:456216"/>
        <dbReference type="EC" id="6.3.2.9"/>
    </reaction>
</comment>
<dbReference type="InterPro" id="IPR036565">
    <property type="entry name" value="Mur-like_cat_sf"/>
</dbReference>
<dbReference type="Gene3D" id="3.40.50.720">
    <property type="entry name" value="NAD(P)-binding Rossmann-like Domain"/>
    <property type="match status" value="1"/>
</dbReference>
<dbReference type="SUPFAM" id="SSF53623">
    <property type="entry name" value="MurD-like peptide ligases, catalytic domain"/>
    <property type="match status" value="1"/>
</dbReference>
<dbReference type="InterPro" id="IPR013221">
    <property type="entry name" value="Mur_ligase_cen"/>
</dbReference>
<dbReference type="AlphaFoldDB" id="A0A2M7IDV8"/>
<dbReference type="Proteomes" id="UP000231673">
    <property type="component" value="Unassembled WGS sequence"/>
</dbReference>
<keyword evidence="4 7" id="KW-0436">Ligase</keyword>
<evidence type="ECO:0000313" key="12">
    <source>
        <dbReference type="Proteomes" id="UP000231673"/>
    </source>
</evidence>
<dbReference type="GO" id="GO:0008764">
    <property type="term" value="F:UDP-N-acetylmuramoylalanine-D-glutamate ligase activity"/>
    <property type="evidence" value="ECO:0007669"/>
    <property type="project" value="UniProtKB-UniRule"/>
</dbReference>
<organism evidence="11 12">
    <name type="scientific">Candidatus Portnoybacteria bacterium CG_4_8_14_3_um_filter_44_15</name>
    <dbReference type="NCBI Taxonomy" id="1974803"/>
    <lineage>
        <taxon>Bacteria</taxon>
        <taxon>Candidatus Portnoyibacteriota</taxon>
    </lineage>
</organism>
<keyword evidence="7 8" id="KW-0961">Cell wall biogenesis/degradation</keyword>
<dbReference type="InterPro" id="IPR036615">
    <property type="entry name" value="Mur_ligase_C_dom_sf"/>
</dbReference>
<evidence type="ECO:0000256" key="6">
    <source>
        <dbReference type="ARBA" id="ARBA00022840"/>
    </source>
</evidence>
<dbReference type="GO" id="GO:0005737">
    <property type="term" value="C:cytoplasm"/>
    <property type="evidence" value="ECO:0007669"/>
    <property type="project" value="UniProtKB-SubCell"/>
</dbReference>
<gene>
    <name evidence="7 11" type="primary">murD</name>
    <name evidence="11" type="ORF">CO003_01480</name>
</gene>
<comment type="similarity">
    <text evidence="7">Belongs to the MurCDEF family.</text>
</comment>
<evidence type="ECO:0000313" key="11">
    <source>
        <dbReference type="EMBL" id="PIW74659.1"/>
    </source>
</evidence>
<evidence type="ECO:0000259" key="9">
    <source>
        <dbReference type="Pfam" id="PF02875"/>
    </source>
</evidence>
<dbReference type="InterPro" id="IPR005762">
    <property type="entry name" value="MurD"/>
</dbReference>